<accession>A0A1N7I1M4</accession>
<reference evidence="2" key="1">
    <citation type="submission" date="2017-01" db="EMBL/GenBank/DDBJ databases">
        <authorList>
            <person name="Varghese N."/>
            <person name="Submissions S."/>
        </authorList>
    </citation>
    <scope>NUCLEOTIDE SEQUENCE [LARGE SCALE GENOMIC DNA]</scope>
    <source>
        <strain evidence="2">DSM 17126</strain>
    </source>
</reference>
<protein>
    <submittedName>
        <fullName evidence="1">Uncharacterized protein</fullName>
    </submittedName>
</protein>
<evidence type="ECO:0000313" key="2">
    <source>
        <dbReference type="Proteomes" id="UP000186373"/>
    </source>
</evidence>
<name>A0A1N7I1M4_9FLAO</name>
<dbReference type="EMBL" id="FTNY01000001">
    <property type="protein sequence ID" value="SIS30918.1"/>
    <property type="molecule type" value="Genomic_DNA"/>
</dbReference>
<evidence type="ECO:0000313" key="1">
    <source>
        <dbReference type="EMBL" id="SIS30918.1"/>
    </source>
</evidence>
<organism evidence="1 2">
    <name type="scientific">Chryseobacterium shigense</name>
    <dbReference type="NCBI Taxonomy" id="297244"/>
    <lineage>
        <taxon>Bacteria</taxon>
        <taxon>Pseudomonadati</taxon>
        <taxon>Bacteroidota</taxon>
        <taxon>Flavobacteriia</taxon>
        <taxon>Flavobacteriales</taxon>
        <taxon>Weeksellaceae</taxon>
        <taxon>Chryseobacterium group</taxon>
        <taxon>Chryseobacterium</taxon>
    </lineage>
</organism>
<keyword evidence="2" id="KW-1185">Reference proteome</keyword>
<sequence>MGLIFFKTNFKPYLDLNKKMGRFVIMNIERWIETVAFKMSKIQF</sequence>
<proteinExistence type="predicted"/>
<dbReference type="AlphaFoldDB" id="A0A1N7I1M4"/>
<gene>
    <name evidence="1" type="ORF">SAMN05421639_1011057</name>
</gene>
<dbReference type="Proteomes" id="UP000186373">
    <property type="component" value="Unassembled WGS sequence"/>
</dbReference>